<comment type="subunit">
    <text evidence="8">Monomer.</text>
</comment>
<dbReference type="Gene3D" id="3.30.1360.70">
    <property type="entry name" value="Arginyl tRNA synthetase N-terminal domain"/>
    <property type="match status" value="1"/>
</dbReference>
<evidence type="ECO:0000256" key="7">
    <source>
        <dbReference type="ARBA" id="ARBA00049339"/>
    </source>
</evidence>
<dbReference type="InterPro" id="IPR005148">
    <property type="entry name" value="Arg-tRNA-synth_N"/>
</dbReference>
<dbReference type="PRINTS" id="PR01038">
    <property type="entry name" value="TRNASYNTHARG"/>
</dbReference>
<organism evidence="12 13">
    <name type="scientific">Candidatus Gottesmanbacteria bacterium RIFCSPHIGHO2_01_FULL_47_48</name>
    <dbReference type="NCBI Taxonomy" id="1798381"/>
    <lineage>
        <taxon>Bacteria</taxon>
        <taxon>Candidatus Gottesmaniibacteriota</taxon>
    </lineage>
</organism>
<evidence type="ECO:0000313" key="13">
    <source>
        <dbReference type="Proteomes" id="UP000177871"/>
    </source>
</evidence>
<dbReference type="InterPro" id="IPR008909">
    <property type="entry name" value="DALR_anticod-bd"/>
</dbReference>
<evidence type="ECO:0000256" key="9">
    <source>
        <dbReference type="RuleBase" id="RU363038"/>
    </source>
</evidence>
<dbReference type="Proteomes" id="UP000177871">
    <property type="component" value="Unassembled WGS sequence"/>
</dbReference>
<dbReference type="HAMAP" id="MF_00123">
    <property type="entry name" value="Arg_tRNA_synth"/>
    <property type="match status" value="1"/>
</dbReference>
<dbReference type="InterPro" id="IPR014729">
    <property type="entry name" value="Rossmann-like_a/b/a_fold"/>
</dbReference>
<feature type="domain" description="Arginyl tRNA synthetase N-terminal" evidence="11">
    <location>
        <begin position="12"/>
        <end position="130"/>
    </location>
</feature>
<evidence type="ECO:0000256" key="3">
    <source>
        <dbReference type="ARBA" id="ARBA00022741"/>
    </source>
</evidence>
<dbReference type="STRING" id="1798381.A2721_02535"/>
<name>A0A1F6A3W6_9BACT</name>
<sequence>MAEMVKKIEVSYHLKEEIAKAANGLFEGLNLTPEQVFLEHPGSEDHGDYSTNVALQLAKTIGARGEGLAASRFSSREMAEKIVGVFKQSVSESASKDVKKEGEPHSAKASLGALFERFEVAGPGFINFWLTKEFLVGEVGEIHEKNEGYGGNEEYGGKRIMVEFAHPNTHKEMHIGHMRTLITGEALSRILQASGAKIFRANYQGDIGPHVAKAIWGTKLVLAERKMNFDQAEKLSLKEKAHLLGQGYVRGNQEYETHKEEIDQLNSKIYHKDPEIVPVYERTRKWSLDYYKAFYERFYTEFDRLYFESEVAEPGKRIVKENIGRVFRESDGAIIFDGEEFGLHKRVFVTKDGNPTYEGKEMALGPLQFSDFPFDLNVHVVASEQAGYFQVVIKALEQLDPKFVGREFHLSMGMVQLVGKKMSSRTGVFITVDGLIDDVKELLRPKLHSEGFSEEESERVLEAATVGAVKYSVLKTSPLLNAVFDLEKSVSLEGDSGPYLQYTYARARSVLRMAQGQGIINATITIRSDSNCFVNLTKEEVAVMRYLYRFPEVVEQAARTYSPNLICSYLFELAKRFNNFYNNVPILQGSREDQGNQGARELRLAMTEATAIVIKNGLNLLGIAALERM</sequence>
<dbReference type="GO" id="GO:0005524">
    <property type="term" value="F:ATP binding"/>
    <property type="evidence" value="ECO:0007669"/>
    <property type="project" value="UniProtKB-UniRule"/>
</dbReference>
<dbReference type="GO" id="GO:0005737">
    <property type="term" value="C:cytoplasm"/>
    <property type="evidence" value="ECO:0007669"/>
    <property type="project" value="UniProtKB-SubCell"/>
</dbReference>
<keyword evidence="4 8" id="KW-0067">ATP-binding</keyword>
<dbReference type="FunFam" id="1.10.730.10:FF:000006">
    <property type="entry name" value="Arginyl-tRNA synthetase 2, mitochondrial"/>
    <property type="match status" value="1"/>
</dbReference>
<dbReference type="InterPro" id="IPR035684">
    <property type="entry name" value="ArgRS_core"/>
</dbReference>
<dbReference type="NCBIfam" id="TIGR00456">
    <property type="entry name" value="argS"/>
    <property type="match status" value="1"/>
</dbReference>
<keyword evidence="8" id="KW-0963">Cytoplasm</keyword>
<feature type="short sequence motif" description="'HIGH' region" evidence="8">
    <location>
        <begin position="167"/>
        <end position="177"/>
    </location>
</feature>
<keyword evidence="5 8" id="KW-0648">Protein biosynthesis</keyword>
<dbReference type="SUPFAM" id="SSF55190">
    <property type="entry name" value="Arginyl-tRNA synthetase (ArgRS), N-terminal 'additional' domain"/>
    <property type="match status" value="1"/>
</dbReference>
<comment type="caution">
    <text evidence="12">The sequence shown here is derived from an EMBL/GenBank/DDBJ whole genome shotgun (WGS) entry which is preliminary data.</text>
</comment>
<evidence type="ECO:0000313" key="12">
    <source>
        <dbReference type="EMBL" id="OGG19381.1"/>
    </source>
</evidence>
<dbReference type="PANTHER" id="PTHR11956:SF5">
    <property type="entry name" value="ARGININE--TRNA LIGASE, CYTOPLASMIC"/>
    <property type="match status" value="1"/>
</dbReference>
<reference evidence="12 13" key="1">
    <citation type="journal article" date="2016" name="Nat. Commun.">
        <title>Thousands of microbial genomes shed light on interconnected biogeochemical processes in an aquifer system.</title>
        <authorList>
            <person name="Anantharaman K."/>
            <person name="Brown C.T."/>
            <person name="Hug L.A."/>
            <person name="Sharon I."/>
            <person name="Castelle C.J."/>
            <person name="Probst A.J."/>
            <person name="Thomas B.C."/>
            <person name="Singh A."/>
            <person name="Wilkins M.J."/>
            <person name="Karaoz U."/>
            <person name="Brodie E.L."/>
            <person name="Williams K.H."/>
            <person name="Hubbard S.S."/>
            <person name="Banfield J.F."/>
        </authorList>
    </citation>
    <scope>NUCLEOTIDE SEQUENCE [LARGE SCALE GENOMIC DNA]</scope>
</reference>
<dbReference type="InterPro" id="IPR001278">
    <property type="entry name" value="Arg-tRNA-ligase"/>
</dbReference>
<dbReference type="Pfam" id="PF00750">
    <property type="entry name" value="tRNA-synt_1d"/>
    <property type="match status" value="1"/>
</dbReference>
<evidence type="ECO:0000256" key="8">
    <source>
        <dbReference type="HAMAP-Rule" id="MF_00123"/>
    </source>
</evidence>
<dbReference type="InterPro" id="IPR036695">
    <property type="entry name" value="Arg-tRNA-synth_N_sf"/>
</dbReference>
<protein>
    <recommendedName>
        <fullName evidence="8">Arginine--tRNA ligase</fullName>
        <ecNumber evidence="8">6.1.1.19</ecNumber>
    </recommendedName>
    <alternativeName>
        <fullName evidence="8">Arginyl-tRNA synthetase</fullName>
        <shortName evidence="8">ArgRS</shortName>
    </alternativeName>
</protein>
<dbReference type="Gene3D" id="1.10.730.10">
    <property type="entry name" value="Isoleucyl-tRNA Synthetase, Domain 1"/>
    <property type="match status" value="1"/>
</dbReference>
<dbReference type="SMART" id="SM00836">
    <property type="entry name" value="DALR_1"/>
    <property type="match status" value="1"/>
</dbReference>
<dbReference type="Gene3D" id="3.40.50.620">
    <property type="entry name" value="HUPs"/>
    <property type="match status" value="1"/>
</dbReference>
<comment type="subcellular location">
    <subcellularLocation>
        <location evidence="8">Cytoplasm</location>
    </subcellularLocation>
</comment>
<dbReference type="GO" id="GO:0006420">
    <property type="term" value="P:arginyl-tRNA aminoacylation"/>
    <property type="evidence" value="ECO:0007669"/>
    <property type="project" value="UniProtKB-UniRule"/>
</dbReference>
<gene>
    <name evidence="8" type="primary">argS</name>
    <name evidence="12" type="ORF">A2721_02535</name>
</gene>
<evidence type="ECO:0000256" key="5">
    <source>
        <dbReference type="ARBA" id="ARBA00022917"/>
    </source>
</evidence>
<feature type="domain" description="DALR anticodon binding" evidence="10">
    <location>
        <begin position="500"/>
        <end position="629"/>
    </location>
</feature>
<dbReference type="SUPFAM" id="SSF52374">
    <property type="entry name" value="Nucleotidylyl transferase"/>
    <property type="match status" value="1"/>
</dbReference>
<dbReference type="EMBL" id="MFJK01000007">
    <property type="protein sequence ID" value="OGG19381.1"/>
    <property type="molecule type" value="Genomic_DNA"/>
</dbReference>
<evidence type="ECO:0000256" key="1">
    <source>
        <dbReference type="ARBA" id="ARBA00005594"/>
    </source>
</evidence>
<proteinExistence type="inferred from homology"/>
<accession>A0A1F6A3W6</accession>
<dbReference type="AlphaFoldDB" id="A0A1F6A3W6"/>
<dbReference type="Pfam" id="PF03485">
    <property type="entry name" value="Arg_tRNA_synt_N"/>
    <property type="match status" value="1"/>
</dbReference>
<keyword evidence="3 8" id="KW-0547">Nucleotide-binding</keyword>
<comment type="similarity">
    <text evidence="1 8 9">Belongs to the class-I aminoacyl-tRNA synthetase family.</text>
</comment>
<dbReference type="Pfam" id="PF05746">
    <property type="entry name" value="DALR_1"/>
    <property type="match status" value="1"/>
</dbReference>
<keyword evidence="6 8" id="KW-0030">Aminoacyl-tRNA synthetase</keyword>
<dbReference type="InterPro" id="IPR009080">
    <property type="entry name" value="tRNAsynth_Ia_anticodon-bd"/>
</dbReference>
<evidence type="ECO:0000256" key="4">
    <source>
        <dbReference type="ARBA" id="ARBA00022840"/>
    </source>
</evidence>
<dbReference type="EC" id="6.1.1.19" evidence="8"/>
<evidence type="ECO:0000256" key="2">
    <source>
        <dbReference type="ARBA" id="ARBA00022598"/>
    </source>
</evidence>
<evidence type="ECO:0000256" key="6">
    <source>
        <dbReference type="ARBA" id="ARBA00023146"/>
    </source>
</evidence>
<dbReference type="SMART" id="SM01016">
    <property type="entry name" value="Arg_tRNA_synt_N"/>
    <property type="match status" value="1"/>
</dbReference>
<dbReference type="PANTHER" id="PTHR11956">
    <property type="entry name" value="ARGINYL-TRNA SYNTHETASE"/>
    <property type="match status" value="1"/>
</dbReference>
<comment type="catalytic activity">
    <reaction evidence="7 8">
        <text>tRNA(Arg) + L-arginine + ATP = L-arginyl-tRNA(Arg) + AMP + diphosphate</text>
        <dbReference type="Rhea" id="RHEA:20301"/>
        <dbReference type="Rhea" id="RHEA-COMP:9658"/>
        <dbReference type="Rhea" id="RHEA-COMP:9673"/>
        <dbReference type="ChEBI" id="CHEBI:30616"/>
        <dbReference type="ChEBI" id="CHEBI:32682"/>
        <dbReference type="ChEBI" id="CHEBI:33019"/>
        <dbReference type="ChEBI" id="CHEBI:78442"/>
        <dbReference type="ChEBI" id="CHEBI:78513"/>
        <dbReference type="ChEBI" id="CHEBI:456215"/>
        <dbReference type="EC" id="6.1.1.19"/>
    </reaction>
</comment>
<dbReference type="GO" id="GO:0004814">
    <property type="term" value="F:arginine-tRNA ligase activity"/>
    <property type="evidence" value="ECO:0007669"/>
    <property type="project" value="UniProtKB-UniRule"/>
</dbReference>
<evidence type="ECO:0000259" key="10">
    <source>
        <dbReference type="SMART" id="SM00836"/>
    </source>
</evidence>
<keyword evidence="2 8" id="KW-0436">Ligase</keyword>
<dbReference type="SUPFAM" id="SSF47323">
    <property type="entry name" value="Anticodon-binding domain of a subclass of class I aminoacyl-tRNA synthetases"/>
    <property type="match status" value="1"/>
</dbReference>
<evidence type="ECO:0000259" key="11">
    <source>
        <dbReference type="SMART" id="SM01016"/>
    </source>
</evidence>